<proteinExistence type="predicted"/>
<evidence type="ECO:0000256" key="1">
    <source>
        <dbReference type="SAM" id="MobiDB-lite"/>
    </source>
</evidence>
<dbReference type="EMBL" id="KB467898">
    <property type="protein sequence ID" value="PCH36982.1"/>
    <property type="molecule type" value="Genomic_DNA"/>
</dbReference>
<evidence type="ECO:0000313" key="3">
    <source>
        <dbReference type="Proteomes" id="UP000218811"/>
    </source>
</evidence>
<evidence type="ECO:0000313" key="2">
    <source>
        <dbReference type="EMBL" id="PCH36982.1"/>
    </source>
</evidence>
<gene>
    <name evidence="2" type="ORF">WOLCODRAFT_157672</name>
</gene>
<accession>A0A2H3J401</accession>
<keyword evidence="3" id="KW-1185">Reference proteome</keyword>
<name>A0A2H3J401_WOLCO</name>
<dbReference type="AlphaFoldDB" id="A0A2H3J401"/>
<sequence>MLAAASCKYRCPSPCRAQQAACERGGPFVAFPRLAPAQRAASDGLRAASNGRPAASSAENALPPIAWNGNHGDLFHSLPIVRDAQPASAEPPENPVVLRWDKDPTSAVALLQASRLSSILVRDEYPKMLQDIIDDAVLGRKYEDSNDDDDSNTDKSNGAMNVDIDAHPFHNPFDKLPHDGSSAAGTIVIGTPGIG</sequence>
<dbReference type="Proteomes" id="UP000218811">
    <property type="component" value="Unassembled WGS sequence"/>
</dbReference>
<protein>
    <submittedName>
        <fullName evidence="2">Uncharacterized protein</fullName>
    </submittedName>
</protein>
<feature type="region of interest" description="Disordered" evidence="1">
    <location>
        <begin position="141"/>
        <end position="166"/>
    </location>
</feature>
<reference evidence="2 3" key="1">
    <citation type="journal article" date="2012" name="Science">
        <title>The Paleozoic origin of enzymatic lignin decomposition reconstructed from 31 fungal genomes.</title>
        <authorList>
            <person name="Floudas D."/>
            <person name="Binder M."/>
            <person name="Riley R."/>
            <person name="Barry K."/>
            <person name="Blanchette R.A."/>
            <person name="Henrissat B."/>
            <person name="Martinez A.T."/>
            <person name="Otillar R."/>
            <person name="Spatafora J.W."/>
            <person name="Yadav J.S."/>
            <person name="Aerts A."/>
            <person name="Benoit I."/>
            <person name="Boyd A."/>
            <person name="Carlson A."/>
            <person name="Copeland A."/>
            <person name="Coutinho P.M."/>
            <person name="de Vries R.P."/>
            <person name="Ferreira P."/>
            <person name="Findley K."/>
            <person name="Foster B."/>
            <person name="Gaskell J."/>
            <person name="Glotzer D."/>
            <person name="Gorecki P."/>
            <person name="Heitman J."/>
            <person name="Hesse C."/>
            <person name="Hori C."/>
            <person name="Igarashi K."/>
            <person name="Jurgens J.A."/>
            <person name="Kallen N."/>
            <person name="Kersten P."/>
            <person name="Kohler A."/>
            <person name="Kuees U."/>
            <person name="Kumar T.K.A."/>
            <person name="Kuo A."/>
            <person name="LaButti K."/>
            <person name="Larrondo L.F."/>
            <person name="Lindquist E."/>
            <person name="Ling A."/>
            <person name="Lombard V."/>
            <person name="Lucas S."/>
            <person name="Lundell T."/>
            <person name="Martin R."/>
            <person name="McLaughlin D.J."/>
            <person name="Morgenstern I."/>
            <person name="Morin E."/>
            <person name="Murat C."/>
            <person name="Nagy L.G."/>
            <person name="Nolan M."/>
            <person name="Ohm R.A."/>
            <person name="Patyshakuliyeva A."/>
            <person name="Rokas A."/>
            <person name="Ruiz-Duenas F.J."/>
            <person name="Sabat G."/>
            <person name="Salamov A."/>
            <person name="Samejima M."/>
            <person name="Schmutz J."/>
            <person name="Slot J.C."/>
            <person name="St John F."/>
            <person name="Stenlid J."/>
            <person name="Sun H."/>
            <person name="Sun S."/>
            <person name="Syed K."/>
            <person name="Tsang A."/>
            <person name="Wiebenga A."/>
            <person name="Young D."/>
            <person name="Pisabarro A."/>
            <person name="Eastwood D.C."/>
            <person name="Martin F."/>
            <person name="Cullen D."/>
            <person name="Grigoriev I.V."/>
            <person name="Hibbett D.S."/>
        </authorList>
    </citation>
    <scope>NUCLEOTIDE SEQUENCE [LARGE SCALE GENOMIC DNA]</scope>
    <source>
        <strain evidence="2 3">MD-104</strain>
    </source>
</reference>
<dbReference type="OrthoDB" id="10652912at2759"/>
<organism evidence="2 3">
    <name type="scientific">Wolfiporia cocos (strain MD-104)</name>
    <name type="common">Brown rot fungus</name>
    <dbReference type="NCBI Taxonomy" id="742152"/>
    <lineage>
        <taxon>Eukaryota</taxon>
        <taxon>Fungi</taxon>
        <taxon>Dikarya</taxon>
        <taxon>Basidiomycota</taxon>
        <taxon>Agaricomycotina</taxon>
        <taxon>Agaricomycetes</taxon>
        <taxon>Polyporales</taxon>
        <taxon>Phaeolaceae</taxon>
        <taxon>Wolfiporia</taxon>
    </lineage>
</organism>
<dbReference type="OMA" id="ASCKYRC"/>